<dbReference type="InterPro" id="IPR052449">
    <property type="entry name" value="STYX-Interacting_Phosphatase"/>
</dbReference>
<dbReference type="AlphaFoldDB" id="A0A9X0BYT8"/>
<feature type="domain" description="Tyrosine specific protein phosphatases" evidence="3">
    <location>
        <begin position="173"/>
        <end position="264"/>
    </location>
</feature>
<comment type="similarity">
    <text evidence="1">Belongs to the protein-tyrosine phosphatase family. Non-receptor class subfamily.</text>
</comment>
<dbReference type="GO" id="GO:0140096">
    <property type="term" value="F:catalytic activity, acting on a protein"/>
    <property type="evidence" value="ECO:0007669"/>
    <property type="project" value="UniProtKB-ARBA"/>
</dbReference>
<evidence type="ECO:0000259" key="3">
    <source>
        <dbReference type="PROSITE" id="PS50056"/>
    </source>
</evidence>
<keyword evidence="5" id="KW-1185">Reference proteome</keyword>
<sequence>MFPPPTTWNAVQLAVRAADDPQAQNMDIDNYIEPPQVLFPQDGRPGPAQLNDAAAAAAVMVNTAFTREGHIFTEGEFVSHGFFELFHFAALSEPPVLPSWRYEMRRVPHDILPFLSLGPLGCLRDHQLLQNEGFTLLLGIRSHQAARAGLLSGDKAARQLGISADTVDFLDNQEMISLLPRAIRRINDHLAGLDDNGPDFSDPSSSRWADVPKKVLVFCETGNDRSAIVIIAYLMVMLNLTAAVATDTVQQTRPSLYLSEEHKSLLRAFESILAAKRDVERESRADRQVVQRSAGDLGTTGDPSTLLSHKRTFSEHQGSEPDLQQHQTRMMSEPDGPIDRRPPPPSQSQFD</sequence>
<reference evidence="4" key="1">
    <citation type="submission" date="2022-12" db="EMBL/GenBank/DDBJ databases">
        <authorList>
            <person name="Petersen C."/>
        </authorList>
    </citation>
    <scope>NUCLEOTIDE SEQUENCE</scope>
    <source>
        <strain evidence="4">IBT 30728</strain>
    </source>
</reference>
<dbReference type="GO" id="GO:0005654">
    <property type="term" value="C:nucleoplasm"/>
    <property type="evidence" value="ECO:0007669"/>
    <property type="project" value="TreeGrafter"/>
</dbReference>
<dbReference type="SMART" id="SM00195">
    <property type="entry name" value="DSPc"/>
    <property type="match status" value="1"/>
</dbReference>
<dbReference type="CDD" id="cd14498">
    <property type="entry name" value="DSP"/>
    <property type="match status" value="1"/>
</dbReference>
<feature type="compositionally biased region" description="Basic and acidic residues" evidence="2">
    <location>
        <begin position="280"/>
        <end position="289"/>
    </location>
</feature>
<name>A0A9X0BYT8_9EURO</name>
<evidence type="ECO:0000256" key="1">
    <source>
        <dbReference type="ARBA" id="ARBA00009649"/>
    </source>
</evidence>
<proteinExistence type="inferred from homology"/>
<evidence type="ECO:0000313" key="4">
    <source>
        <dbReference type="EMBL" id="KAJ5490814.1"/>
    </source>
</evidence>
<comment type="caution">
    <text evidence="4">The sequence shown here is derived from an EMBL/GenBank/DDBJ whole genome shotgun (WGS) entry which is preliminary data.</text>
</comment>
<dbReference type="GO" id="GO:0062026">
    <property type="term" value="P:negative regulation of SCF-dependent proteasomal ubiquitin-dependent catabolic process"/>
    <property type="evidence" value="ECO:0007669"/>
    <property type="project" value="TreeGrafter"/>
</dbReference>
<evidence type="ECO:0000256" key="2">
    <source>
        <dbReference type="SAM" id="MobiDB-lite"/>
    </source>
</evidence>
<dbReference type="PANTHER" id="PTHR46588">
    <property type="entry name" value="SERINE/THREONINE/TYROSINE-INTERACTING PROTEIN"/>
    <property type="match status" value="1"/>
</dbReference>
<dbReference type="GO" id="GO:1990444">
    <property type="term" value="F:F-box domain binding"/>
    <property type="evidence" value="ECO:0007669"/>
    <property type="project" value="TreeGrafter"/>
</dbReference>
<dbReference type="Proteomes" id="UP001148312">
    <property type="component" value="Unassembled WGS sequence"/>
</dbReference>
<dbReference type="InterPro" id="IPR020422">
    <property type="entry name" value="TYR_PHOSPHATASE_DUAL_dom"/>
</dbReference>
<dbReference type="PANTHER" id="PTHR46588:SF1">
    <property type="entry name" value="SERINE_THREONINE_TYROSINE-INTERACTING PROTEIN"/>
    <property type="match status" value="1"/>
</dbReference>
<feature type="region of interest" description="Disordered" evidence="2">
    <location>
        <begin position="280"/>
        <end position="351"/>
    </location>
</feature>
<dbReference type="InterPro" id="IPR000387">
    <property type="entry name" value="Tyr_Pase_dom"/>
</dbReference>
<dbReference type="SUPFAM" id="SSF52799">
    <property type="entry name" value="(Phosphotyrosine protein) phosphatases II"/>
    <property type="match status" value="1"/>
</dbReference>
<dbReference type="InterPro" id="IPR029021">
    <property type="entry name" value="Prot-tyrosine_phosphatase-like"/>
</dbReference>
<dbReference type="GO" id="GO:0005737">
    <property type="term" value="C:cytoplasm"/>
    <property type="evidence" value="ECO:0007669"/>
    <property type="project" value="TreeGrafter"/>
</dbReference>
<dbReference type="PROSITE" id="PS50056">
    <property type="entry name" value="TYR_PHOSPHATASE_2"/>
    <property type="match status" value="1"/>
</dbReference>
<evidence type="ECO:0000313" key="5">
    <source>
        <dbReference type="Proteomes" id="UP001148312"/>
    </source>
</evidence>
<dbReference type="Pfam" id="PF00782">
    <property type="entry name" value="DSPc"/>
    <property type="match status" value="1"/>
</dbReference>
<organism evidence="4 5">
    <name type="scientific">Penicillium diatomitis</name>
    <dbReference type="NCBI Taxonomy" id="2819901"/>
    <lineage>
        <taxon>Eukaryota</taxon>
        <taxon>Fungi</taxon>
        <taxon>Dikarya</taxon>
        <taxon>Ascomycota</taxon>
        <taxon>Pezizomycotina</taxon>
        <taxon>Eurotiomycetes</taxon>
        <taxon>Eurotiomycetidae</taxon>
        <taxon>Eurotiales</taxon>
        <taxon>Aspergillaceae</taxon>
        <taxon>Penicillium</taxon>
    </lineage>
</organism>
<dbReference type="GO" id="GO:0070372">
    <property type="term" value="P:regulation of ERK1 and ERK2 cascade"/>
    <property type="evidence" value="ECO:0007669"/>
    <property type="project" value="TreeGrafter"/>
</dbReference>
<dbReference type="Gene3D" id="3.90.190.10">
    <property type="entry name" value="Protein tyrosine phosphatase superfamily"/>
    <property type="match status" value="1"/>
</dbReference>
<protein>
    <recommendedName>
        <fullName evidence="3">Tyrosine specific protein phosphatases domain-containing protein</fullName>
    </recommendedName>
</protein>
<gene>
    <name evidence="4" type="ORF">N7539_002381</name>
</gene>
<dbReference type="EMBL" id="JAPWDQ010000003">
    <property type="protein sequence ID" value="KAJ5490814.1"/>
    <property type="molecule type" value="Genomic_DNA"/>
</dbReference>
<reference evidence="4" key="2">
    <citation type="journal article" date="2023" name="IMA Fungus">
        <title>Comparative genomic study of the Penicillium genus elucidates a diverse pangenome and 15 lateral gene transfer events.</title>
        <authorList>
            <person name="Petersen C."/>
            <person name="Sorensen T."/>
            <person name="Nielsen M.R."/>
            <person name="Sondergaard T.E."/>
            <person name="Sorensen J.L."/>
            <person name="Fitzpatrick D.A."/>
            <person name="Frisvad J.C."/>
            <person name="Nielsen K.L."/>
        </authorList>
    </citation>
    <scope>NUCLEOTIDE SEQUENCE</scope>
    <source>
        <strain evidence="4">IBT 30728</strain>
    </source>
</reference>
<dbReference type="GeneID" id="81622233"/>
<accession>A0A9X0BYT8</accession>
<dbReference type="RefSeq" id="XP_056791943.1">
    <property type="nucleotide sequence ID" value="XM_056931984.1"/>
</dbReference>
<dbReference type="InterPro" id="IPR000340">
    <property type="entry name" value="Dual-sp_phosphatase_cat-dom"/>
</dbReference>